<protein>
    <submittedName>
        <fullName evidence="3">Serine/arginine repetitive matrix protein 2-like</fullName>
    </submittedName>
</protein>
<keyword evidence="2" id="KW-1185">Reference proteome</keyword>
<name>A0ABM4GGU5_DROKI</name>
<reference evidence="3" key="1">
    <citation type="submission" date="2025-08" db="UniProtKB">
        <authorList>
            <consortium name="RefSeq"/>
        </authorList>
    </citation>
    <scope>IDENTIFICATION</scope>
    <source>
        <strain evidence="3">14028-0561.14</strain>
        <tissue evidence="3">Whole fly</tissue>
    </source>
</reference>
<evidence type="ECO:0000256" key="1">
    <source>
        <dbReference type="SAM" id="MobiDB-lite"/>
    </source>
</evidence>
<evidence type="ECO:0000313" key="2">
    <source>
        <dbReference type="Proteomes" id="UP001652661"/>
    </source>
</evidence>
<feature type="region of interest" description="Disordered" evidence="1">
    <location>
        <begin position="1"/>
        <end position="22"/>
    </location>
</feature>
<feature type="compositionally biased region" description="Low complexity" evidence="1">
    <location>
        <begin position="94"/>
        <end position="121"/>
    </location>
</feature>
<feature type="compositionally biased region" description="Low complexity" evidence="1">
    <location>
        <begin position="192"/>
        <end position="208"/>
    </location>
</feature>
<proteinExistence type="predicted"/>
<evidence type="ECO:0000313" key="3">
    <source>
        <dbReference type="RefSeq" id="XP_070141948.1"/>
    </source>
</evidence>
<dbReference type="Proteomes" id="UP001652661">
    <property type="component" value="Chromosome 3L"/>
</dbReference>
<feature type="compositionally biased region" description="Polar residues" evidence="1">
    <location>
        <begin position="466"/>
        <end position="476"/>
    </location>
</feature>
<sequence>MSSRDPRRPVTGTVDTDSDAEMQETLDTSIRDLLSDPLWEPDQLILEAEATGLSLDDVLDLCIAPGDPLGEVEPDGRFGGYRNPSPPRQRPRADTAAPTTTGDASSETSSGTTAGSSGGSSRDALLPGSSGSSGDALLPSSGNSSAEVTLPRRSDRDTMLPSIREVARTTAEMPNPPPRYEDISSADEMETTARSFATARTRLSSATTEEIIEVSDSDDRSTPLWREVPPRPETPPPSYQELFGPGPYDSPRTMARKSMPTATAPPPNHDTRRLSGETLLDGPSTSGQAARARAAAPSPNHDTRRLSGEALLDGPSTSGQAARARAAAPPPNHDTRRLSGEALLDGPSTSGQAARARAAAPSPNHDTRRLSGEALLDGPSTSGQAARARAAAPPPNHDTRRLSGEALLDGPSTSGQAARARAAAPPPNHDTRRLSGEVRLDGPSTSGQAARARAVMHQENRDRAHGSNTDFAQPQPATKRRRRPNGNGTRINRQRVEAGPRTREEIPCGAVREIAYTGRPNQRRRTARSRGSSSTDSSPEPTPRSGPVERLGPSMVVAPAQWRVETAGREIPVTLRTWIEGELGLQRTKDIRRQEKIDGRSYRVHISRSGRVTIFSPTPK</sequence>
<organism evidence="2 3">
    <name type="scientific">Drosophila kikkawai</name>
    <name type="common">Fruit fly</name>
    <dbReference type="NCBI Taxonomy" id="30033"/>
    <lineage>
        <taxon>Eukaryota</taxon>
        <taxon>Metazoa</taxon>
        <taxon>Ecdysozoa</taxon>
        <taxon>Arthropoda</taxon>
        <taxon>Hexapoda</taxon>
        <taxon>Insecta</taxon>
        <taxon>Pterygota</taxon>
        <taxon>Neoptera</taxon>
        <taxon>Endopterygota</taxon>
        <taxon>Diptera</taxon>
        <taxon>Brachycera</taxon>
        <taxon>Muscomorpha</taxon>
        <taxon>Ephydroidea</taxon>
        <taxon>Drosophilidae</taxon>
        <taxon>Drosophila</taxon>
        <taxon>Sophophora</taxon>
    </lineage>
</organism>
<gene>
    <name evidence="3" type="primary">LOC138928587</name>
</gene>
<feature type="compositionally biased region" description="Basic and acidic residues" evidence="1">
    <location>
        <begin position="456"/>
        <end position="465"/>
    </location>
</feature>
<feature type="compositionally biased region" description="Basic and acidic residues" evidence="1">
    <location>
        <begin position="494"/>
        <end position="506"/>
    </location>
</feature>
<feature type="compositionally biased region" description="Basic and acidic residues" evidence="1">
    <location>
        <begin position="429"/>
        <end position="440"/>
    </location>
</feature>
<feature type="compositionally biased region" description="Low complexity" evidence="1">
    <location>
        <begin position="529"/>
        <end position="545"/>
    </location>
</feature>
<dbReference type="RefSeq" id="XP_070141948.1">
    <property type="nucleotide sequence ID" value="XM_070285847.1"/>
</dbReference>
<dbReference type="GeneID" id="138928587"/>
<accession>A0ABM4GGU5</accession>
<feature type="region of interest" description="Disordered" evidence="1">
    <location>
        <begin position="61"/>
        <end position="554"/>
    </location>
</feature>